<dbReference type="PATRIC" id="fig|1267003.4.peg.779"/>
<evidence type="ECO:0008006" key="3">
    <source>
        <dbReference type="Google" id="ProtNLM"/>
    </source>
</evidence>
<protein>
    <recommendedName>
        <fullName evidence="3">DUF1819 family protein</fullName>
    </recommendedName>
</protein>
<gene>
    <name evidence="1" type="ORF">FD07_GL000731</name>
</gene>
<name>A0A0R1H6K4_9LACO</name>
<evidence type="ECO:0000313" key="2">
    <source>
        <dbReference type="Proteomes" id="UP000051176"/>
    </source>
</evidence>
<dbReference type="RefSeq" id="WP_020089141.1">
    <property type="nucleotide sequence ID" value="NZ_AZCZ01000002.1"/>
</dbReference>
<dbReference type="InterPro" id="IPR014948">
    <property type="entry name" value="BrxA"/>
</dbReference>
<dbReference type="EMBL" id="AZCZ01000002">
    <property type="protein sequence ID" value="KRK39556.1"/>
    <property type="molecule type" value="Genomic_DNA"/>
</dbReference>
<dbReference type="Pfam" id="PF08849">
    <property type="entry name" value="BrxA"/>
    <property type="match status" value="1"/>
</dbReference>
<accession>A0A0R1H6K4</accession>
<dbReference type="eggNOG" id="ENOG5032BVX">
    <property type="taxonomic scope" value="Bacteria"/>
</dbReference>
<dbReference type="InterPro" id="IPR023137">
    <property type="entry name" value="BrxA_sf"/>
</dbReference>
<dbReference type="GeneID" id="97415727"/>
<sequence>MAQYSASMITHSFWFNEFSQYLELREQGISDDDIREMSVDENYFQQQSKARSLDMVRVVKQRVDTLDDDYFDLFPSLDMANQKLVNLVASVKCNQLFDDFMYEVYRSELLLGDAKLHSYEVEAFFNQKQVDSLQIAAWTEQTVRRLSGTFKTFLREADLLEDQGDYDLVKRPLLDTRLEFLLQTKGATRQLAALLGR</sequence>
<organism evidence="1 2">
    <name type="scientific">Levilactobacillus parabrevis ATCC 53295</name>
    <dbReference type="NCBI Taxonomy" id="1267003"/>
    <lineage>
        <taxon>Bacteria</taxon>
        <taxon>Bacillati</taxon>
        <taxon>Bacillota</taxon>
        <taxon>Bacilli</taxon>
        <taxon>Lactobacillales</taxon>
        <taxon>Lactobacillaceae</taxon>
        <taxon>Levilactobacillus</taxon>
    </lineage>
</organism>
<dbReference type="STRING" id="357278.IV61_GL001672"/>
<proteinExistence type="predicted"/>
<dbReference type="Proteomes" id="UP000051176">
    <property type="component" value="Unassembled WGS sequence"/>
</dbReference>
<dbReference type="AlphaFoldDB" id="A0A0R1H6K4"/>
<keyword evidence="2" id="KW-1185">Reference proteome</keyword>
<reference evidence="1 2" key="1">
    <citation type="journal article" date="2015" name="Genome Announc.">
        <title>Expanding the biotechnology potential of lactobacilli through comparative genomics of 213 strains and associated genera.</title>
        <authorList>
            <person name="Sun Z."/>
            <person name="Harris H.M."/>
            <person name="McCann A."/>
            <person name="Guo C."/>
            <person name="Argimon S."/>
            <person name="Zhang W."/>
            <person name="Yang X."/>
            <person name="Jeffery I.B."/>
            <person name="Cooney J.C."/>
            <person name="Kagawa T.F."/>
            <person name="Liu W."/>
            <person name="Song Y."/>
            <person name="Salvetti E."/>
            <person name="Wrobel A."/>
            <person name="Rasinkangas P."/>
            <person name="Parkhill J."/>
            <person name="Rea M.C."/>
            <person name="O'Sullivan O."/>
            <person name="Ritari J."/>
            <person name="Douillard F.P."/>
            <person name="Paul Ross R."/>
            <person name="Yang R."/>
            <person name="Briner A.E."/>
            <person name="Felis G.E."/>
            <person name="de Vos W.M."/>
            <person name="Barrangou R."/>
            <person name="Klaenhammer T.R."/>
            <person name="Caufield P.W."/>
            <person name="Cui Y."/>
            <person name="Zhang H."/>
            <person name="O'Toole P.W."/>
        </authorList>
    </citation>
    <scope>NUCLEOTIDE SEQUENCE [LARGE SCALE GENOMIC DNA]</scope>
    <source>
        <strain evidence="1 2">ATCC 53295</strain>
    </source>
</reference>
<dbReference type="Gene3D" id="1.10.3540.10">
    <property type="entry name" value="uncharacterized protein from magnetospirillum magneticum domain"/>
    <property type="match status" value="1"/>
</dbReference>
<dbReference type="OrthoDB" id="3078533at2"/>
<comment type="caution">
    <text evidence="1">The sequence shown here is derived from an EMBL/GenBank/DDBJ whole genome shotgun (WGS) entry which is preliminary data.</text>
</comment>
<evidence type="ECO:0000313" key="1">
    <source>
        <dbReference type="EMBL" id="KRK39556.1"/>
    </source>
</evidence>